<evidence type="ECO:0000313" key="10">
    <source>
        <dbReference type="EMBL" id="SCU70578.1"/>
    </source>
</evidence>
<feature type="coiled-coil region" evidence="7">
    <location>
        <begin position="348"/>
        <end position="375"/>
    </location>
</feature>
<dbReference type="InterPro" id="IPR019821">
    <property type="entry name" value="Kinesin_motor_CS"/>
</dbReference>
<dbReference type="PROSITE" id="PS50067">
    <property type="entry name" value="KINESIN_MOTOR_2"/>
    <property type="match status" value="1"/>
</dbReference>
<name>A0A1G4IE09_TRYEQ</name>
<dbReference type="SUPFAM" id="SSF52540">
    <property type="entry name" value="P-loop containing nucleoside triphosphate hydrolases"/>
    <property type="match status" value="1"/>
</dbReference>
<dbReference type="Proteomes" id="UP000195570">
    <property type="component" value="Unassembled WGS sequence"/>
</dbReference>
<dbReference type="PANTHER" id="PTHR47969">
    <property type="entry name" value="CHROMOSOME-ASSOCIATED KINESIN KIF4A-RELATED"/>
    <property type="match status" value="1"/>
</dbReference>
<evidence type="ECO:0000256" key="6">
    <source>
        <dbReference type="PROSITE-ProRule" id="PRU00283"/>
    </source>
</evidence>
<evidence type="ECO:0000256" key="5">
    <source>
        <dbReference type="ARBA" id="ARBA00023054"/>
    </source>
</evidence>
<dbReference type="PROSITE" id="PS00411">
    <property type="entry name" value="KINESIN_MOTOR_1"/>
    <property type="match status" value="1"/>
</dbReference>
<dbReference type="Pfam" id="PF00225">
    <property type="entry name" value="Kinesin"/>
    <property type="match status" value="1"/>
</dbReference>
<keyword evidence="11" id="KW-1185">Reference proteome</keyword>
<keyword evidence="3 6" id="KW-0547">Nucleotide-binding</keyword>
<dbReference type="InterPro" id="IPR036961">
    <property type="entry name" value="Kinesin_motor_dom_sf"/>
</dbReference>
<evidence type="ECO:0000256" key="2">
    <source>
        <dbReference type="ARBA" id="ARBA00022490"/>
    </source>
</evidence>
<dbReference type="Gene3D" id="3.40.850.10">
    <property type="entry name" value="Kinesin motor domain"/>
    <property type="match status" value="1"/>
</dbReference>
<dbReference type="GO" id="GO:0007052">
    <property type="term" value="P:mitotic spindle organization"/>
    <property type="evidence" value="ECO:0007669"/>
    <property type="project" value="TreeGrafter"/>
</dbReference>
<feature type="region of interest" description="Disordered" evidence="8">
    <location>
        <begin position="794"/>
        <end position="820"/>
    </location>
</feature>
<comment type="subcellular location">
    <subcellularLocation>
        <location evidence="1">Cytoplasm</location>
    </subcellularLocation>
</comment>
<evidence type="ECO:0000256" key="8">
    <source>
        <dbReference type="SAM" id="MobiDB-lite"/>
    </source>
</evidence>
<dbReference type="VEuPathDB" id="TriTrypDB:TEOVI_000215200"/>
<dbReference type="InterPro" id="IPR027640">
    <property type="entry name" value="Kinesin-like_fam"/>
</dbReference>
<feature type="coiled-coil region" evidence="7">
    <location>
        <begin position="920"/>
        <end position="1077"/>
    </location>
</feature>
<keyword evidence="5 7" id="KW-0175">Coiled coil</keyword>
<evidence type="ECO:0000256" key="4">
    <source>
        <dbReference type="ARBA" id="ARBA00022840"/>
    </source>
</evidence>
<feature type="coiled-coil region" evidence="7">
    <location>
        <begin position="409"/>
        <end position="450"/>
    </location>
</feature>
<dbReference type="FunFam" id="3.40.850.10:FF:000082">
    <property type="entry name" value="OSM3-like kinesin"/>
    <property type="match status" value="1"/>
</dbReference>
<feature type="coiled-coil region" evidence="7">
    <location>
        <begin position="829"/>
        <end position="884"/>
    </location>
</feature>
<dbReference type="GeneID" id="92376092"/>
<dbReference type="PANTHER" id="PTHR47969:SF15">
    <property type="entry name" value="CHROMOSOME-ASSOCIATED KINESIN KIF4A-RELATED"/>
    <property type="match status" value="1"/>
</dbReference>
<proteinExistence type="inferred from homology"/>
<evidence type="ECO:0000256" key="1">
    <source>
        <dbReference type="ARBA" id="ARBA00004496"/>
    </source>
</evidence>
<comment type="similarity">
    <text evidence="6">Belongs to the TRAFAC class myosin-kinesin ATPase superfamily. Kinesin family.</text>
</comment>
<gene>
    <name evidence="10" type="ORF">TEOVI_000215200</name>
</gene>
<dbReference type="AlphaFoldDB" id="A0A1G4IE09"/>
<dbReference type="GO" id="GO:0007018">
    <property type="term" value="P:microtubule-based movement"/>
    <property type="evidence" value="ECO:0007669"/>
    <property type="project" value="InterPro"/>
</dbReference>
<feature type="coiled-coil region" evidence="7">
    <location>
        <begin position="493"/>
        <end position="625"/>
    </location>
</feature>
<evidence type="ECO:0000256" key="7">
    <source>
        <dbReference type="SAM" id="Coils"/>
    </source>
</evidence>
<dbReference type="SMART" id="SM00129">
    <property type="entry name" value="KISc"/>
    <property type="match status" value="1"/>
</dbReference>
<dbReference type="GO" id="GO:0005524">
    <property type="term" value="F:ATP binding"/>
    <property type="evidence" value="ECO:0007669"/>
    <property type="project" value="UniProtKB-UniRule"/>
</dbReference>
<evidence type="ECO:0000259" key="9">
    <source>
        <dbReference type="PROSITE" id="PS50067"/>
    </source>
</evidence>
<dbReference type="GO" id="GO:0008017">
    <property type="term" value="F:microtubule binding"/>
    <property type="evidence" value="ECO:0007669"/>
    <property type="project" value="InterPro"/>
</dbReference>
<feature type="domain" description="Kinesin motor" evidence="9">
    <location>
        <begin position="11"/>
        <end position="340"/>
    </location>
</feature>
<comment type="caution">
    <text evidence="10">The sequence shown here is derived from an EMBL/GenBank/DDBJ whole genome shotgun (WGS) entry which is preliminary data.</text>
</comment>
<accession>A0A1G4IE09</accession>
<organism evidence="10 11">
    <name type="scientific">Trypanosoma equiperdum</name>
    <dbReference type="NCBI Taxonomy" id="5694"/>
    <lineage>
        <taxon>Eukaryota</taxon>
        <taxon>Discoba</taxon>
        <taxon>Euglenozoa</taxon>
        <taxon>Kinetoplastea</taxon>
        <taxon>Metakinetoplastina</taxon>
        <taxon>Trypanosomatida</taxon>
        <taxon>Trypanosomatidae</taxon>
        <taxon>Trypanosoma</taxon>
    </lineage>
</organism>
<dbReference type="InterPro" id="IPR027417">
    <property type="entry name" value="P-loop_NTPase"/>
</dbReference>
<dbReference type="EMBL" id="CZPT02001483">
    <property type="protein sequence ID" value="SCU70578.1"/>
    <property type="molecule type" value="Genomic_DNA"/>
</dbReference>
<feature type="binding site" evidence="6">
    <location>
        <begin position="94"/>
        <end position="101"/>
    </location>
    <ligand>
        <name>ATP</name>
        <dbReference type="ChEBI" id="CHEBI:30616"/>
    </ligand>
</feature>
<keyword evidence="2" id="KW-0963">Cytoplasm</keyword>
<feature type="coiled-coil region" evidence="7">
    <location>
        <begin position="758"/>
        <end position="785"/>
    </location>
</feature>
<keyword evidence="4 6" id="KW-0067">ATP-binding</keyword>
<dbReference type="InterPro" id="IPR001752">
    <property type="entry name" value="Kinesin_motor_dom"/>
</dbReference>
<sequence>MGKKTNSAAENIKVLVRCRPLNDKEKSQGYKTSVDLDLTENTVTVQSVVGEPDRWTFDAVINNTFTQKDVFQQFIMPLVDSVLDGFNATVFAYGQSGSGKTHTMTGKLGDEDLKGLTPRSFEHVFDRISSMKATEPNKQFSLYVSFIELYNGKVHDLLARQQVPLALKENKDKSFFVQGAHIPQVKCIDDIFHQMEEGTERRRVAATELNADSSRSHSVFTLIIECTEVSEDGDSRSVTSKLNLVDLAGSERQSKTGALGDTLKEGCNINLSLSALGTVIDTIVKGKGHVPFRSSPLTMILKDSLGGSSKTVMFANINPSEHNVSETISTLRFADRAKQIKNKPVVNLDTKDQKIVELTELVHELREKLKKYDAGGTGALEQDVDDLTEKMGEMQVSLDNAVKAREADRADFENIKAMMEQERQNLTATIAELEERIATLQSDQQLAESNINAERLQREEILRLCSHYLRTEGGEEKINNATELEAVLRGRAHERHSSEMVGVQNELQKVQMELKQSLQEREAMKKEMSEKMQESKAALKSAESKLKKYEKKLSEAKEALKNAASSAAVSSNSEDGGSAASEKEVAKLRIALESAQKELEGRGAMANVEAKLQEIQKTQDETTRAYLEQMKQAREILSTPGESDSAVVKQLRNILKEDDKTYNIAVEHMKTMQNITTDLVAVVREAQIVPMVALNGDAAASQKALKKLKAVDASEAQVYANALSSLHDNVNKAHGQRNRILEALTESSEAPVDLREELRRVVQENNELRQRSSQLTAEVENLRLQATAELRNEVAKTANSPTRRDKHSKNAGDTAATGLKRGSSLLADADDIRVELEEERERNAALAQARVSLQEEVKALRAEAAEAEKRYVELQGKMRETMSEYERRLENSQGGADEIANLTSRLKERGEQVEQMRGLLEKQKALIVRSNQKSEALQQKLRDGMAEWQEKEMQYRQKIQERDENFQRVLNQRLQESTQNHRDETEQIEAKMKKLKKKIKKMEMEVDKCKEDYDRKVCECEELRNAVEEHKVDHMRLLRRMGQTAEEAQVYEKKEQIQNALERAKEERRRKKDLFALGEVENVRRADF</sequence>
<evidence type="ECO:0000313" key="11">
    <source>
        <dbReference type="Proteomes" id="UP000195570"/>
    </source>
</evidence>
<reference evidence="10" key="1">
    <citation type="submission" date="2016-09" db="EMBL/GenBank/DDBJ databases">
        <authorList>
            <person name="Hebert L."/>
            <person name="Moumen B."/>
        </authorList>
    </citation>
    <scope>NUCLEOTIDE SEQUENCE [LARGE SCALE GENOMIC DNA]</scope>
    <source>
        <strain evidence="10">OVI</strain>
    </source>
</reference>
<protein>
    <submittedName>
        <fullName evidence="10">Kinesin, putative</fullName>
    </submittedName>
</protein>
<dbReference type="GO" id="GO:0005737">
    <property type="term" value="C:cytoplasm"/>
    <property type="evidence" value="ECO:0007669"/>
    <property type="project" value="UniProtKB-SubCell"/>
</dbReference>
<keyword evidence="6" id="KW-0505">Motor protein</keyword>
<evidence type="ECO:0000256" key="3">
    <source>
        <dbReference type="ARBA" id="ARBA00022741"/>
    </source>
</evidence>
<dbReference type="RefSeq" id="XP_067081364.1">
    <property type="nucleotide sequence ID" value="XM_067225263.1"/>
</dbReference>
<dbReference type="GO" id="GO:0003777">
    <property type="term" value="F:microtubule motor activity"/>
    <property type="evidence" value="ECO:0007669"/>
    <property type="project" value="InterPro"/>
</dbReference>
<dbReference type="PRINTS" id="PR00380">
    <property type="entry name" value="KINESINHEAVY"/>
</dbReference>
<dbReference type="GO" id="GO:0005875">
    <property type="term" value="C:microtubule associated complex"/>
    <property type="evidence" value="ECO:0007669"/>
    <property type="project" value="TreeGrafter"/>
</dbReference>
<dbReference type="GO" id="GO:0051231">
    <property type="term" value="P:spindle elongation"/>
    <property type="evidence" value="ECO:0007669"/>
    <property type="project" value="TreeGrafter"/>
</dbReference>